<keyword evidence="3" id="KW-1185">Reference proteome</keyword>
<comment type="caution">
    <text evidence="2">The sequence shown here is derived from an EMBL/GenBank/DDBJ whole genome shotgun (WGS) entry which is preliminary data.</text>
</comment>
<sequence>MFVPRCHGDPLDLPRIDPDIDIYSGDGGDALQSSHSVRKAKPQRAQHDHLLLAEIISGQQTCDVVTVKAVCARFLAPSSQALSDPRRTSLDPVPHADAALVLRSASYDSSSPRPPLVLRCPSLPHQAEVSPAMTEYDYSPEGYRQFQRTQQRIAHWTADTAHAAHQFKSPFLPRSDVQDNEFYNPRSRSGSSSRQHTPSPGHSHRPHSSHGHHGHGHGHRQMPERSYSSGAVQQAPAPFARSPLRSHTIAVSPDDSISQVSSRRARSHSPVGRAHGHGDRSSRGHYRSGTTYVVSPQPQYASIGAGMQVVYGQPPPQPQPAAYVVYPGERKVHIVYPEHPHAAYPAPAQQQHGSLLTRIFGERGRRSRSASHSHSHSRSSRR</sequence>
<accession>A0AAD6V475</accession>
<dbReference type="EMBL" id="JARJCW010000057">
    <property type="protein sequence ID" value="KAJ7201868.1"/>
    <property type="molecule type" value="Genomic_DNA"/>
</dbReference>
<evidence type="ECO:0000313" key="2">
    <source>
        <dbReference type="EMBL" id="KAJ7201868.1"/>
    </source>
</evidence>
<feature type="region of interest" description="Disordered" evidence="1">
    <location>
        <begin position="167"/>
        <end position="287"/>
    </location>
</feature>
<feature type="compositionally biased region" description="Basic residues" evidence="1">
    <location>
        <begin position="365"/>
        <end position="382"/>
    </location>
</feature>
<organism evidence="2 3">
    <name type="scientific">Mycena pura</name>
    <dbReference type="NCBI Taxonomy" id="153505"/>
    <lineage>
        <taxon>Eukaryota</taxon>
        <taxon>Fungi</taxon>
        <taxon>Dikarya</taxon>
        <taxon>Basidiomycota</taxon>
        <taxon>Agaricomycotina</taxon>
        <taxon>Agaricomycetes</taxon>
        <taxon>Agaricomycetidae</taxon>
        <taxon>Agaricales</taxon>
        <taxon>Marasmiineae</taxon>
        <taxon>Mycenaceae</taxon>
        <taxon>Mycena</taxon>
    </lineage>
</organism>
<feature type="region of interest" description="Disordered" evidence="1">
    <location>
        <begin position="361"/>
        <end position="382"/>
    </location>
</feature>
<evidence type="ECO:0000313" key="3">
    <source>
        <dbReference type="Proteomes" id="UP001219525"/>
    </source>
</evidence>
<name>A0AAD6V475_9AGAR</name>
<gene>
    <name evidence="2" type="ORF">GGX14DRAFT_699309</name>
</gene>
<feature type="compositionally biased region" description="Basic residues" evidence="1">
    <location>
        <begin position="202"/>
        <end position="220"/>
    </location>
</feature>
<protein>
    <submittedName>
        <fullName evidence="2">Uncharacterized protein</fullName>
    </submittedName>
</protein>
<feature type="compositionally biased region" description="Polar residues" evidence="1">
    <location>
        <begin position="186"/>
        <end position="197"/>
    </location>
</feature>
<dbReference type="Proteomes" id="UP001219525">
    <property type="component" value="Unassembled WGS sequence"/>
</dbReference>
<proteinExistence type="predicted"/>
<dbReference type="AlphaFoldDB" id="A0AAD6V475"/>
<reference evidence="2" key="1">
    <citation type="submission" date="2023-03" db="EMBL/GenBank/DDBJ databases">
        <title>Massive genome expansion in bonnet fungi (Mycena s.s.) driven by repeated elements and novel gene families across ecological guilds.</title>
        <authorList>
            <consortium name="Lawrence Berkeley National Laboratory"/>
            <person name="Harder C.B."/>
            <person name="Miyauchi S."/>
            <person name="Viragh M."/>
            <person name="Kuo A."/>
            <person name="Thoen E."/>
            <person name="Andreopoulos B."/>
            <person name="Lu D."/>
            <person name="Skrede I."/>
            <person name="Drula E."/>
            <person name="Henrissat B."/>
            <person name="Morin E."/>
            <person name="Kohler A."/>
            <person name="Barry K."/>
            <person name="LaButti K."/>
            <person name="Morin E."/>
            <person name="Salamov A."/>
            <person name="Lipzen A."/>
            <person name="Mereny Z."/>
            <person name="Hegedus B."/>
            <person name="Baldrian P."/>
            <person name="Stursova M."/>
            <person name="Weitz H."/>
            <person name="Taylor A."/>
            <person name="Grigoriev I.V."/>
            <person name="Nagy L.G."/>
            <person name="Martin F."/>
            <person name="Kauserud H."/>
        </authorList>
    </citation>
    <scope>NUCLEOTIDE SEQUENCE</scope>
    <source>
        <strain evidence="2">9144</strain>
    </source>
</reference>
<evidence type="ECO:0000256" key="1">
    <source>
        <dbReference type="SAM" id="MobiDB-lite"/>
    </source>
</evidence>